<keyword evidence="2" id="KW-0732">Signal</keyword>
<dbReference type="Proteomes" id="UP000240811">
    <property type="component" value="Unassembled WGS sequence"/>
</dbReference>
<reference evidence="4" key="1">
    <citation type="submission" date="2018-02" db="EMBL/GenBank/DDBJ databases">
        <title>Genome sequence of Candidatus Liberibacter europaeus.</title>
        <authorList>
            <person name="Frampton R.A."/>
            <person name="Thompson S.M."/>
            <person name="David C."/>
            <person name="Addison S.M."/>
            <person name="Smith G.R."/>
        </authorList>
    </citation>
    <scope>NUCLEOTIDE SEQUENCE [LARGE SCALE GENOMIC DNA]</scope>
</reference>
<protein>
    <recommendedName>
        <fullName evidence="5">Secreted protein</fullName>
    </recommendedName>
</protein>
<evidence type="ECO:0008006" key="5">
    <source>
        <dbReference type="Google" id="ProtNLM"/>
    </source>
</evidence>
<comment type="caution">
    <text evidence="3">The sequence shown here is derived from an EMBL/GenBank/DDBJ whole genome shotgun (WGS) entry which is preliminary data.</text>
</comment>
<feature type="region of interest" description="Disordered" evidence="1">
    <location>
        <begin position="49"/>
        <end position="157"/>
    </location>
</feature>
<organism evidence="3 4">
    <name type="scientific">Candidatus Liberibacter europaeus</name>
    <dbReference type="NCBI Taxonomy" id="744859"/>
    <lineage>
        <taxon>Bacteria</taxon>
        <taxon>Pseudomonadati</taxon>
        <taxon>Pseudomonadota</taxon>
        <taxon>Alphaproteobacteria</taxon>
        <taxon>Hyphomicrobiales</taxon>
        <taxon>Rhizobiaceae</taxon>
        <taxon>Liberibacter</taxon>
    </lineage>
</organism>
<dbReference type="EMBL" id="PSQJ01000004">
    <property type="protein sequence ID" value="PTL86319.1"/>
    <property type="molecule type" value="Genomic_DNA"/>
</dbReference>
<evidence type="ECO:0000313" key="4">
    <source>
        <dbReference type="Proteomes" id="UP000240811"/>
    </source>
</evidence>
<dbReference type="AlphaFoldDB" id="A0A2T4VX15"/>
<gene>
    <name evidence="3" type="ORF">C4617_03695</name>
</gene>
<feature type="chain" id="PRO_5015780627" description="Secreted protein" evidence="2">
    <location>
        <begin position="25"/>
        <end position="157"/>
    </location>
</feature>
<feature type="compositionally biased region" description="Polar residues" evidence="1">
    <location>
        <begin position="49"/>
        <end position="58"/>
    </location>
</feature>
<name>A0A2T4VX15_9HYPH</name>
<feature type="compositionally biased region" description="Low complexity" evidence="1">
    <location>
        <begin position="134"/>
        <end position="145"/>
    </location>
</feature>
<evidence type="ECO:0000256" key="2">
    <source>
        <dbReference type="SAM" id="SignalP"/>
    </source>
</evidence>
<evidence type="ECO:0000256" key="1">
    <source>
        <dbReference type="SAM" id="MobiDB-lite"/>
    </source>
</evidence>
<evidence type="ECO:0000313" key="3">
    <source>
        <dbReference type="EMBL" id="PTL86319.1"/>
    </source>
</evidence>
<sequence length="157" mass="16987">MNSKSKIAIAMIFSSMVIPNYAMAGGCCSVPKVDSPRGSEHHADLQNVVGSTDNVNQTEENRAVEPTPIQEEIHANIPPVVMERGETSVQPFDLESDTEYDTPSPIGTPVLEHPTIDIPTGDDFLRQNPEFIPSSSNSSSSGNFSHHTGDSYISDEN</sequence>
<feature type="signal peptide" evidence="2">
    <location>
        <begin position="1"/>
        <end position="24"/>
    </location>
</feature>
<dbReference type="PROSITE" id="PS51257">
    <property type="entry name" value="PROKAR_LIPOPROTEIN"/>
    <property type="match status" value="1"/>
</dbReference>
<proteinExistence type="predicted"/>
<accession>A0A2T4VX15</accession>